<feature type="transmembrane region" description="Helical" evidence="8">
    <location>
        <begin position="1172"/>
        <end position="1194"/>
    </location>
</feature>
<dbReference type="InterPro" id="IPR007599">
    <property type="entry name" value="DER1"/>
</dbReference>
<feature type="region of interest" description="Disordered" evidence="7">
    <location>
        <begin position="913"/>
        <end position="941"/>
    </location>
</feature>
<feature type="transmembrane region" description="Helical" evidence="8">
    <location>
        <begin position="1295"/>
        <end position="1315"/>
    </location>
</feature>
<dbReference type="SUPFAM" id="SSF55486">
    <property type="entry name" value="Metalloproteases ('zincins'), catalytic domain"/>
    <property type="match status" value="1"/>
</dbReference>
<evidence type="ECO:0000256" key="5">
    <source>
        <dbReference type="ARBA" id="ARBA00022989"/>
    </source>
</evidence>
<dbReference type="EMBL" id="CP056068">
    <property type="protein sequence ID" value="UKJ90823.1"/>
    <property type="molecule type" value="Genomic_DNA"/>
</dbReference>
<dbReference type="InterPro" id="IPR035952">
    <property type="entry name" value="Rhomboid-like_sf"/>
</dbReference>
<name>A0A976QU00_THEOR</name>
<keyword evidence="6 8" id="KW-0472">Membrane</keyword>
<evidence type="ECO:0000313" key="9">
    <source>
        <dbReference type="EMBL" id="UKJ90823.1"/>
    </source>
</evidence>
<organism evidence="9 10">
    <name type="scientific">Theileria orientalis</name>
    <dbReference type="NCBI Taxonomy" id="68886"/>
    <lineage>
        <taxon>Eukaryota</taxon>
        <taxon>Sar</taxon>
        <taxon>Alveolata</taxon>
        <taxon>Apicomplexa</taxon>
        <taxon>Aconoidasida</taxon>
        <taxon>Piroplasmida</taxon>
        <taxon>Theileriidae</taxon>
        <taxon>Theileria</taxon>
    </lineage>
</organism>
<protein>
    <submittedName>
        <fullName evidence="9">Uncharacterized protein</fullName>
    </submittedName>
</protein>
<dbReference type="OrthoDB" id="360533at2759"/>
<keyword evidence="5 8" id="KW-1133">Transmembrane helix</keyword>
<comment type="similarity">
    <text evidence="2">Belongs to the derlin family.</text>
</comment>
<dbReference type="GO" id="GO:0005789">
    <property type="term" value="C:endoplasmic reticulum membrane"/>
    <property type="evidence" value="ECO:0007669"/>
    <property type="project" value="UniProtKB-SubCell"/>
</dbReference>
<sequence>MEVKNLCFCLLGSYALVSLGSKLVYSYRFNSNVSKTKLQKNSSGRLPFQFLDFHGYGSPTFAQIGAFFTPTLSLDRLGNDIYSFLQSSPSSVGVDHDIVKLSDKSTKFRISGVVNGLVEEKPLTILIGTTYGSRFDILLEKVVSARDNQFSFSLPKGQFYIKTEGSGYFIPGVKKVVLPCKSEKCKFVNDTFTDSIRVELAPDDGSVYTYNWKLQNTSQFGIESINKIPQDESSLLSPQSTVLSHVDASDAAAKLKLLFGVELHGIWGSEYANRLLSVFLKFEFLKRIDSEGHKNQKWVLTDETLYPQDVEITRNEPTGEENGKNQDVVEDSQYEQIVKISRDAFKYATKIAINKKRNGFYFSRRLYKSVIRALCLHNPNNMRRLFREVHNVEILEPYELEYMIRENRSFTHYPSSHYQSWLKHPEELIEILTSWMEYPSGLHKVKGLKYFLRRQDGMVNPEEPTAPAIAYPRGPDSDSYIEFMESGFHNYFDVSQLILHEIAHFIHVNTVSDELKKSWKDIGGWFEDPSDPEGWSTHKQTEFVSAYAHQKNPGEDFASSLADYVLNPRLLRSRSLEKYNFIKNSIMGGVHYSIKASHEFKVLNLGNADYFYPGRLIEIDIVVNGRVDEPKRVKMTFKLLEYKDRGAEGNTCAKSIRFRLFSEIGTFEDIDIRARNGCSMVLQGEFTINQMKKRGVWTADQIIITDDKGLQRFVGSADFGLRVWINNGSEDFQEPRVLTNSVSMALVRKGEHEAIRVGWLLVDDFELRRVNAGYAAINGKSSNQHSLSAYSKSDNMESGPDNFWRKDVWSGARKAPLELCSENSPDIADSLQDPELKFNTHKLAGLDNFEGLSSEQVSSRTFKCYKVAVNVPITRSSRSGDYFLTQIINYDLAGNSQLLQWPARAGPFITYKSSNPNPDNTPPKVNSIRVTSRPTHPESPDGETLVEISFNLCDSGSGISALSATLRDPFGANLLLHPRWTDHKGCQLIKHTNVLPKGSIPGVWHLNKIYAQDLAGNEFTMLLLVFFYISYATCAVLNGNGPSGCSLVAPSVNPVRSTCANKLVHIKSARNAPSIQALVRTKAIATVPSCLEVGALLDRAVRRVNKFNVKSFFQKYDHLIYSRLFRSLTRVPPLTASYLLVSGAAAVLSYLFNDNFPFSWMTFDFDKVMSGQLWRLFTPYFLFGQLWLNHYMLTSSALSYMANVELAHINKPEKFIEFLSFGVISLSAYSFLESYFCKKYSILEGESFGNLAYHLHVFVLYFWSRINEGQSVDCMDLFSIPAEYIPYLFILQNLLFHQTGVFADLFAIFSSYLYFNLFSNRKTCFLFRAFRTDSLRKLYLKFRDEIPY</sequence>
<evidence type="ECO:0000256" key="1">
    <source>
        <dbReference type="ARBA" id="ARBA00004477"/>
    </source>
</evidence>
<evidence type="ECO:0000256" key="3">
    <source>
        <dbReference type="ARBA" id="ARBA00022692"/>
    </source>
</evidence>
<dbReference type="SUPFAM" id="SSF144091">
    <property type="entry name" value="Rhomboid-like"/>
    <property type="match status" value="1"/>
</dbReference>
<reference evidence="9" key="1">
    <citation type="submission" date="2022-07" db="EMBL/GenBank/DDBJ databases">
        <title>Evaluation of T. orientalis genome assembly methods using nanopore sequencing and analysis of variation between genomes.</title>
        <authorList>
            <person name="Yam J."/>
            <person name="Micallef M.L."/>
            <person name="Liu M."/>
            <person name="Djordjevic S.P."/>
            <person name="Bogema D.R."/>
            <person name="Jenkins C."/>
        </authorList>
    </citation>
    <scope>NUCLEOTIDE SEQUENCE</scope>
    <source>
        <strain evidence="9">Fish Creek</strain>
    </source>
</reference>
<evidence type="ECO:0000256" key="6">
    <source>
        <dbReference type="ARBA" id="ARBA00023136"/>
    </source>
</evidence>
<proteinExistence type="inferred from homology"/>
<dbReference type="Proteomes" id="UP000244803">
    <property type="component" value="Chromosome 2"/>
</dbReference>
<dbReference type="PANTHER" id="PTHR11009">
    <property type="entry name" value="DER1-LIKE PROTEIN, DERLIN"/>
    <property type="match status" value="1"/>
</dbReference>
<evidence type="ECO:0000256" key="8">
    <source>
        <dbReference type="SAM" id="Phobius"/>
    </source>
</evidence>
<feature type="transmembrane region" description="Helical" evidence="8">
    <location>
        <begin position="1215"/>
        <end position="1232"/>
    </location>
</feature>
<evidence type="ECO:0000256" key="2">
    <source>
        <dbReference type="ARBA" id="ARBA00008917"/>
    </source>
</evidence>
<accession>A0A976QU00</accession>
<dbReference type="GO" id="GO:0006950">
    <property type="term" value="P:response to stress"/>
    <property type="evidence" value="ECO:0007669"/>
    <property type="project" value="UniProtKB-ARBA"/>
</dbReference>
<evidence type="ECO:0000313" key="10">
    <source>
        <dbReference type="Proteomes" id="UP000244803"/>
    </source>
</evidence>
<gene>
    <name evidence="9" type="ORF">MACJ_001758</name>
</gene>
<evidence type="ECO:0000256" key="7">
    <source>
        <dbReference type="SAM" id="MobiDB-lite"/>
    </source>
</evidence>
<keyword evidence="4" id="KW-0256">Endoplasmic reticulum</keyword>
<evidence type="ECO:0000256" key="4">
    <source>
        <dbReference type="ARBA" id="ARBA00022824"/>
    </source>
</evidence>
<keyword evidence="3 8" id="KW-0812">Transmembrane</keyword>
<feature type="transmembrane region" description="Helical" evidence="8">
    <location>
        <begin position="1131"/>
        <end position="1152"/>
    </location>
</feature>
<dbReference type="Pfam" id="PF04511">
    <property type="entry name" value="DER1"/>
    <property type="match status" value="1"/>
</dbReference>
<comment type="subcellular location">
    <subcellularLocation>
        <location evidence="1">Endoplasmic reticulum membrane</location>
        <topology evidence="1">Multi-pass membrane protein</topology>
    </subcellularLocation>
</comment>